<comment type="caution">
    <text evidence="5">The sequence shown here is derived from an EMBL/GenBank/DDBJ whole genome shotgun (WGS) entry which is preliminary data.</text>
</comment>
<gene>
    <name evidence="5" type="ORF">C1881_03430</name>
</gene>
<evidence type="ECO:0000259" key="4">
    <source>
        <dbReference type="Pfam" id="PF07992"/>
    </source>
</evidence>
<name>A0A369LNU7_9ACTN</name>
<keyword evidence="3" id="KW-0274">FAD</keyword>
<dbReference type="InterPro" id="IPR023753">
    <property type="entry name" value="FAD/NAD-binding_dom"/>
</dbReference>
<dbReference type="Proteomes" id="UP000253975">
    <property type="component" value="Unassembled WGS sequence"/>
</dbReference>
<dbReference type="RefSeq" id="WP_114615140.1">
    <property type="nucleotide sequence ID" value="NZ_PPTO01000004.1"/>
</dbReference>
<dbReference type="PANTHER" id="PTHR43429:SF3">
    <property type="entry name" value="NITRITE REDUCTASE [NAD(P)H]"/>
    <property type="match status" value="1"/>
</dbReference>
<comment type="cofactor">
    <cofactor evidence="1">
        <name>FAD</name>
        <dbReference type="ChEBI" id="CHEBI:57692"/>
    </cofactor>
</comment>
<dbReference type="SUPFAM" id="SSF51905">
    <property type="entry name" value="FAD/NAD(P)-binding domain"/>
    <property type="match status" value="2"/>
</dbReference>
<dbReference type="InterPro" id="IPR050260">
    <property type="entry name" value="FAD-bd_OxRdtase"/>
</dbReference>
<accession>A0A369LNU7</accession>
<proteinExistence type="predicted"/>
<sequence>MAHHTCDYLIIGNSAAGVTAAEFLSAAAPDKSIIMVSHEPYRCYGRPLISYLLEGKTDREHLDYKSADFYEKRGIETLFGAEFEAVVLDASAHEVKLAGGEEISYGKCLLATGSVPFIPPIAGMEGRTNVHTFITLDDALAAWDDVLAATERAHAEGRESRGVVIGGGLIGMKAAEALSHHADRIDVFDRSPRILPAVLDADGAAIVSRLVEPHGIFCHPSMSVDEMLGEGERVTHVRLTDGSDEACDMVIVAVGVRPASKLAVEAGAEQGRGLICGPDLQTSLPDVYAAGDVTQVTDTLDGSERPLALWPNAVRQGRIAAMHMAGVPGALPDEGSFAVNAVDFFDITLLTSGIINPPADGDFDVRVEVEGDEYVKFVMRDGKLVGYVLLNRPDNAGMYTAMIEHGVPVASLAADTFDRVPFNIDFPQGAARMHRGYPSTLNELGWPKAEGEE</sequence>
<evidence type="ECO:0000256" key="3">
    <source>
        <dbReference type="ARBA" id="ARBA00022827"/>
    </source>
</evidence>
<dbReference type="EMBL" id="PPTO01000004">
    <property type="protein sequence ID" value="RDB59748.1"/>
    <property type="molecule type" value="Genomic_DNA"/>
</dbReference>
<keyword evidence="2" id="KW-0285">Flavoprotein</keyword>
<dbReference type="Pfam" id="PF07992">
    <property type="entry name" value="Pyr_redox_2"/>
    <property type="match status" value="1"/>
</dbReference>
<evidence type="ECO:0000256" key="1">
    <source>
        <dbReference type="ARBA" id="ARBA00001974"/>
    </source>
</evidence>
<evidence type="ECO:0000256" key="2">
    <source>
        <dbReference type="ARBA" id="ARBA00022630"/>
    </source>
</evidence>
<feature type="domain" description="FAD/NAD(P)-binding" evidence="4">
    <location>
        <begin position="7"/>
        <end position="317"/>
    </location>
</feature>
<reference evidence="5 6" key="1">
    <citation type="journal article" date="2018" name="Elife">
        <title>Discovery and characterization of a prevalent human gut bacterial enzyme sufficient for the inactivation of a family of plant toxins.</title>
        <authorList>
            <person name="Koppel N."/>
            <person name="Bisanz J.E."/>
            <person name="Pandelia M.E."/>
            <person name="Turnbaugh P.J."/>
            <person name="Balskus E.P."/>
        </authorList>
    </citation>
    <scope>NUCLEOTIDE SEQUENCE [LARGE SCALE GENOMIC DNA]</scope>
    <source>
        <strain evidence="5 6">OB21 GAM31</strain>
    </source>
</reference>
<dbReference type="InterPro" id="IPR036188">
    <property type="entry name" value="FAD/NAD-bd_sf"/>
</dbReference>
<dbReference type="Gene3D" id="3.50.50.60">
    <property type="entry name" value="FAD/NAD(P)-binding domain"/>
    <property type="match status" value="2"/>
</dbReference>
<protein>
    <submittedName>
        <fullName evidence="5">NAD(P)/FAD-dependent oxidoreductase</fullName>
    </submittedName>
</protein>
<evidence type="ECO:0000313" key="6">
    <source>
        <dbReference type="Proteomes" id="UP000253975"/>
    </source>
</evidence>
<dbReference type="PANTHER" id="PTHR43429">
    <property type="entry name" value="PYRIDINE NUCLEOTIDE-DISULFIDE OXIDOREDUCTASE DOMAIN-CONTAINING"/>
    <property type="match status" value="1"/>
</dbReference>
<dbReference type="InterPro" id="IPR016156">
    <property type="entry name" value="FAD/NAD-linked_Rdtase_dimer_sf"/>
</dbReference>
<dbReference type="AlphaFoldDB" id="A0A369LNU7"/>
<dbReference type="GO" id="GO:0016491">
    <property type="term" value="F:oxidoreductase activity"/>
    <property type="evidence" value="ECO:0007669"/>
    <property type="project" value="InterPro"/>
</dbReference>
<dbReference type="Gene3D" id="3.30.390.30">
    <property type="match status" value="1"/>
</dbReference>
<dbReference type="PRINTS" id="PR00411">
    <property type="entry name" value="PNDRDTASEI"/>
</dbReference>
<dbReference type="PRINTS" id="PR00368">
    <property type="entry name" value="FADPNR"/>
</dbReference>
<organism evidence="5 6">
    <name type="scientific">Slackia isoflavoniconvertens</name>
    <dbReference type="NCBI Taxonomy" id="572010"/>
    <lineage>
        <taxon>Bacteria</taxon>
        <taxon>Bacillati</taxon>
        <taxon>Actinomycetota</taxon>
        <taxon>Coriobacteriia</taxon>
        <taxon>Eggerthellales</taxon>
        <taxon>Eggerthellaceae</taxon>
        <taxon>Slackia</taxon>
    </lineage>
</organism>
<evidence type="ECO:0000313" key="5">
    <source>
        <dbReference type="EMBL" id="RDB59748.1"/>
    </source>
</evidence>